<comment type="caution">
    <text evidence="2">The sequence shown here is derived from an EMBL/GenBank/DDBJ whole genome shotgun (WGS) entry which is preliminary data.</text>
</comment>
<organism evidence="2 3">
    <name type="scientific">Lelliottia aquatilis</name>
    <dbReference type="NCBI Taxonomy" id="2080838"/>
    <lineage>
        <taxon>Bacteria</taxon>
        <taxon>Pseudomonadati</taxon>
        <taxon>Pseudomonadota</taxon>
        <taxon>Gammaproteobacteria</taxon>
        <taxon>Enterobacterales</taxon>
        <taxon>Enterobacteriaceae</taxon>
        <taxon>Lelliottia</taxon>
    </lineage>
</organism>
<dbReference type="EMBL" id="PQVW01000001">
    <property type="protein sequence ID" value="POZ33546.1"/>
    <property type="molecule type" value="Genomic_DNA"/>
</dbReference>
<gene>
    <name evidence="2" type="ORF">C3712_00085</name>
</gene>
<dbReference type="Gene3D" id="2.60.120.10">
    <property type="entry name" value="Jelly Rolls"/>
    <property type="match status" value="1"/>
</dbReference>
<evidence type="ECO:0000259" key="1">
    <source>
        <dbReference type="Pfam" id="PF15977"/>
    </source>
</evidence>
<dbReference type="Proteomes" id="UP000237025">
    <property type="component" value="Unassembled WGS sequence"/>
</dbReference>
<protein>
    <submittedName>
        <fullName evidence="2">Cyclic nucleotide-binding protein</fullName>
    </submittedName>
</protein>
<feature type="domain" description="IprA winged helix-turn-helix" evidence="1">
    <location>
        <begin position="151"/>
        <end position="217"/>
    </location>
</feature>
<keyword evidence="3" id="KW-1185">Reference proteome</keyword>
<evidence type="ECO:0000313" key="2">
    <source>
        <dbReference type="EMBL" id="POZ33546.1"/>
    </source>
</evidence>
<accession>A0ABX5A5P8</accession>
<name>A0ABX5A5P8_9ENTR</name>
<dbReference type="Pfam" id="PF15977">
    <property type="entry name" value="HTH_46"/>
    <property type="match status" value="1"/>
</dbReference>
<sequence>MNTRMSLDGLASGYTFSTHKPLNHIERILLHLQPFSTEVMYPKGAVIRYTEENIRYCFLLYKGSVALHRRGDGMVLNSESTPFVFGISNQLSNEEHMYIRTLDECCVGQVPLALANEIIAKDDLWESLSHLVIYTTGRVYDHCMAITQMSAYDIIRFQLMELIGEPDNIRLHITAANYIIDRSYLSRSGTMRILSELRTGGYIIMDKGILIEIRHLPLKY</sequence>
<dbReference type="SUPFAM" id="SSF51206">
    <property type="entry name" value="cAMP-binding domain-like"/>
    <property type="match status" value="1"/>
</dbReference>
<dbReference type="InterPro" id="IPR041687">
    <property type="entry name" value="HTH_46"/>
</dbReference>
<proteinExistence type="predicted"/>
<dbReference type="InterPro" id="IPR018490">
    <property type="entry name" value="cNMP-bd_dom_sf"/>
</dbReference>
<reference evidence="2 3" key="1">
    <citation type="submission" date="2018-02" db="EMBL/GenBank/DDBJ databases">
        <title>Lelliotia aquatilis sp. nov., isolated from drinking water.</title>
        <authorList>
            <person name="Kaempfer P."/>
            <person name="Glaeser S."/>
            <person name="Exner M."/>
            <person name="Doijad S."/>
            <person name="Chakraborty T."/>
        </authorList>
    </citation>
    <scope>NUCLEOTIDE SEQUENCE [LARGE SCALE GENOMIC DNA]</scope>
    <source>
        <strain evidence="2 3">6331-17</strain>
    </source>
</reference>
<dbReference type="InterPro" id="IPR014710">
    <property type="entry name" value="RmlC-like_jellyroll"/>
</dbReference>
<evidence type="ECO:0000313" key="3">
    <source>
        <dbReference type="Proteomes" id="UP000237025"/>
    </source>
</evidence>
<dbReference type="RefSeq" id="WP_095281786.1">
    <property type="nucleotide sequence ID" value="NZ_JAENMQ010000001.1"/>
</dbReference>